<accession>A0ABV3GS93</accession>
<name>A0ABV3GS93_MICGL</name>
<dbReference type="InterPro" id="IPR054567">
    <property type="entry name" value="NNH7"/>
</dbReference>
<gene>
    <name evidence="2" type="ORF">AB0I59_38375</name>
</gene>
<dbReference type="EMBL" id="JBFALK010000031">
    <property type="protein sequence ID" value="MEV0974496.1"/>
    <property type="molecule type" value="Genomic_DNA"/>
</dbReference>
<feature type="domain" description="AAA+ ATPase" evidence="1">
    <location>
        <begin position="324"/>
        <end position="465"/>
    </location>
</feature>
<dbReference type="Pfam" id="PF22738">
    <property type="entry name" value="NNH7"/>
    <property type="match status" value="1"/>
</dbReference>
<dbReference type="Proteomes" id="UP001551675">
    <property type="component" value="Unassembled WGS sequence"/>
</dbReference>
<protein>
    <recommendedName>
        <fullName evidence="1">AAA+ ATPase domain-containing protein</fullName>
    </recommendedName>
</protein>
<keyword evidence="3" id="KW-1185">Reference proteome</keyword>
<evidence type="ECO:0000313" key="3">
    <source>
        <dbReference type="Proteomes" id="UP001551675"/>
    </source>
</evidence>
<reference evidence="2 3" key="1">
    <citation type="submission" date="2024-06" db="EMBL/GenBank/DDBJ databases">
        <title>The Natural Products Discovery Center: Release of the First 8490 Sequenced Strains for Exploring Actinobacteria Biosynthetic Diversity.</title>
        <authorList>
            <person name="Kalkreuter E."/>
            <person name="Kautsar S.A."/>
            <person name="Yang D."/>
            <person name="Bader C.D."/>
            <person name="Teijaro C.N."/>
            <person name="Fluegel L."/>
            <person name="Davis C.M."/>
            <person name="Simpson J.R."/>
            <person name="Lauterbach L."/>
            <person name="Steele A.D."/>
            <person name="Gui C."/>
            <person name="Meng S."/>
            <person name="Li G."/>
            <person name="Viehrig K."/>
            <person name="Ye F."/>
            <person name="Su P."/>
            <person name="Kiefer A.F."/>
            <person name="Nichols A."/>
            <person name="Cepeda A.J."/>
            <person name="Yan W."/>
            <person name="Fan B."/>
            <person name="Jiang Y."/>
            <person name="Adhikari A."/>
            <person name="Zheng C.-J."/>
            <person name="Schuster L."/>
            <person name="Cowan T.M."/>
            <person name="Smanski M.J."/>
            <person name="Chevrette M.G."/>
            <person name="De Carvalho L.P.S."/>
            <person name="Shen B."/>
        </authorList>
    </citation>
    <scope>NUCLEOTIDE SEQUENCE [LARGE SCALE GENOMIC DNA]</scope>
    <source>
        <strain evidence="2 3">NPDC050100</strain>
    </source>
</reference>
<proteinExistence type="predicted"/>
<dbReference type="InterPro" id="IPR027417">
    <property type="entry name" value="P-loop_NTPase"/>
</dbReference>
<dbReference type="SUPFAM" id="SSF52540">
    <property type="entry name" value="P-loop containing nucleoside triphosphate hydrolases"/>
    <property type="match status" value="1"/>
</dbReference>
<dbReference type="SMART" id="SM00382">
    <property type="entry name" value="AAA"/>
    <property type="match status" value="1"/>
</dbReference>
<evidence type="ECO:0000313" key="2">
    <source>
        <dbReference type="EMBL" id="MEV0974496.1"/>
    </source>
</evidence>
<organism evidence="2 3">
    <name type="scientific">Microtetraspora glauca</name>
    <dbReference type="NCBI Taxonomy" id="1996"/>
    <lineage>
        <taxon>Bacteria</taxon>
        <taxon>Bacillati</taxon>
        <taxon>Actinomycetota</taxon>
        <taxon>Actinomycetes</taxon>
        <taxon>Streptosporangiales</taxon>
        <taxon>Streptosporangiaceae</taxon>
        <taxon>Microtetraspora</taxon>
    </lineage>
</organism>
<comment type="caution">
    <text evidence="2">The sequence shown here is derived from an EMBL/GenBank/DDBJ whole genome shotgun (WGS) entry which is preliminary data.</text>
</comment>
<dbReference type="RefSeq" id="WP_358141184.1">
    <property type="nucleotide sequence ID" value="NZ_JBFALK010000031.1"/>
</dbReference>
<dbReference type="Gene3D" id="3.40.50.300">
    <property type="entry name" value="P-loop containing nucleotide triphosphate hydrolases"/>
    <property type="match status" value="1"/>
</dbReference>
<sequence length="1061" mass="119521">MFNYRDAVNLLGGASFLSGLLDKMSAVALLGLGAIDLIDARAEVVKLGDGLIRGLRDRVKRLARYDRTERLVAAHAVVVITAYFEALRELNILPRDDLTRDDQERMLGQDPMAHWVEQLIIAELPTPTPQHPHEDVLTELNQCYQKFSFGLLDLVSGLAIWDEWDDTRRARVRREVSKSLPHQACRRYEELFRRLAAEFPEVACWANLIEHQATRAKVQHLRQGLAGLEEQLRKIGSGREPSDRLAALVQANRAALDRPIISATDVPQGMTIPPLRLAYINPGFRVLSPEHYRHPADERSWDTLPLRNDLNEFLSGHLTLPQAVRAPLLILGQPGAGKSVLTKMLAARLPSGDFLPIRVELRNVPADSSVLAQIEHAIRDALDEPVSWPELVQAAQGALPVVMMDGFDELLQATGVTQTDYLEKVAEFQQRQAERGRALVVVVTSRTAVADRARVPDDAVVLRLESFNEEQVWQWVTVWNGANHGYFNERRLAPLSIEEVLAVPDLAGQPLLLLMLALYDADANELRRVHNTLDEAELYEQLLLRFAEREVRKTREGISDADLLPAIEQEFLRLSVTAFAMFNRGRQWVTEDDLDEDLNALLCQPSEVRRPDGFRRKLTSAEGVIGGFFFVHRAQALRDEQRLKTYEFLHATFSEYLIARLVARELADLAAELAAAGSRTRPARPDDAFLHALLSFAVLTVRAPIVGFLRYGISYRIPEDRRTLLRRYLCELFTNSLYARPSSSYDAYRPMPATVPARLAAYSSNLLLCILATDRPISGTELFALNNAGVANEHWQGIAGLWHSQLTGEEWGSLIRAVRVHRSLQDNVRVMTVQLNRGDAFKVAELPPFIWPISLRYDSKWPFESSDRAGDYDLAISQDHELAVWPREISFRDDHLLANLFVNLLPYAKNLGVGLSANYLSSEVGAVVPAFELLTLLLEPCSDTDRRMRIYMRALSAAESFGAIESGGRYGDFVVKQLDEDCDKLPAQEILNFLDRWAINANKSRIQWNGIRRILGRLGDRADLDVARHHEIIVKVEEMFTRISEGEGKGDSDQDSGTSRE</sequence>
<dbReference type="InterPro" id="IPR003593">
    <property type="entry name" value="AAA+_ATPase"/>
</dbReference>
<evidence type="ECO:0000259" key="1">
    <source>
        <dbReference type="SMART" id="SM00382"/>
    </source>
</evidence>